<feature type="compositionally biased region" description="Low complexity" evidence="1">
    <location>
        <begin position="170"/>
        <end position="182"/>
    </location>
</feature>
<feature type="compositionally biased region" description="Polar residues" evidence="1">
    <location>
        <begin position="249"/>
        <end position="258"/>
    </location>
</feature>
<sequence>MVSFKELCGLTPAANMKQCILTVSTWLMNSERALRVTVDLSQAYPTMEAQGPVPELLRKVLNAYDMMIQTSRTLIESADVVYSKLTQAQRAGLDFHVDLHRIGVKEGLKGRKLQKAMESYAWNITVLKGQADLLKHAKSEALDTLRQIHCATQSCGLSKNGAASPQLQHNPLQAQAQSQAQPHHPPQPHHLQPQAQNQPQPLSQPLAEPQPEAQAQLQAQLHTQHHPLPPLPPQPPQYRAAGSHDAISENETASDGSC</sequence>
<feature type="region of interest" description="Disordered" evidence="1">
    <location>
        <begin position="170"/>
        <end position="258"/>
    </location>
</feature>
<dbReference type="Proteomes" id="UP001356427">
    <property type="component" value="Unassembled WGS sequence"/>
</dbReference>
<dbReference type="AlphaFoldDB" id="A0AAN8M3V3"/>
<feature type="compositionally biased region" description="Pro residues" evidence="1">
    <location>
        <begin position="227"/>
        <end position="236"/>
    </location>
</feature>
<feature type="compositionally biased region" description="Low complexity" evidence="1">
    <location>
        <begin position="189"/>
        <end position="222"/>
    </location>
</feature>
<organism evidence="2 3">
    <name type="scientific">Coregonus suidteri</name>
    <dbReference type="NCBI Taxonomy" id="861788"/>
    <lineage>
        <taxon>Eukaryota</taxon>
        <taxon>Metazoa</taxon>
        <taxon>Chordata</taxon>
        <taxon>Craniata</taxon>
        <taxon>Vertebrata</taxon>
        <taxon>Euteleostomi</taxon>
        <taxon>Actinopterygii</taxon>
        <taxon>Neopterygii</taxon>
        <taxon>Teleostei</taxon>
        <taxon>Protacanthopterygii</taxon>
        <taxon>Salmoniformes</taxon>
        <taxon>Salmonidae</taxon>
        <taxon>Coregoninae</taxon>
        <taxon>Coregonus</taxon>
    </lineage>
</organism>
<reference evidence="2 3" key="1">
    <citation type="submission" date="2021-04" db="EMBL/GenBank/DDBJ databases">
        <authorList>
            <person name="De Guttry C."/>
            <person name="Zahm M."/>
            <person name="Klopp C."/>
            <person name="Cabau C."/>
            <person name="Louis A."/>
            <person name="Berthelot C."/>
            <person name="Parey E."/>
            <person name="Roest Crollius H."/>
            <person name="Montfort J."/>
            <person name="Robinson-Rechavi M."/>
            <person name="Bucao C."/>
            <person name="Bouchez O."/>
            <person name="Gislard M."/>
            <person name="Lluch J."/>
            <person name="Milhes M."/>
            <person name="Lampietro C."/>
            <person name="Lopez Roques C."/>
            <person name="Donnadieu C."/>
            <person name="Braasch I."/>
            <person name="Desvignes T."/>
            <person name="Postlethwait J."/>
            <person name="Bobe J."/>
            <person name="Wedekind C."/>
            <person name="Guiguen Y."/>
        </authorList>
    </citation>
    <scope>NUCLEOTIDE SEQUENCE [LARGE SCALE GENOMIC DNA]</scope>
    <source>
        <strain evidence="2">Cs_M1</strain>
        <tissue evidence="2">Blood</tissue>
    </source>
</reference>
<gene>
    <name evidence="2" type="ORF">J4Q44_G00172600</name>
</gene>
<name>A0AAN8M3V3_9TELE</name>
<comment type="caution">
    <text evidence="2">The sequence shown here is derived from an EMBL/GenBank/DDBJ whole genome shotgun (WGS) entry which is preliminary data.</text>
</comment>
<dbReference type="EMBL" id="JAGTTL010000015">
    <property type="protein sequence ID" value="KAK6311596.1"/>
    <property type="molecule type" value="Genomic_DNA"/>
</dbReference>
<evidence type="ECO:0000256" key="1">
    <source>
        <dbReference type="SAM" id="MobiDB-lite"/>
    </source>
</evidence>
<accession>A0AAN8M3V3</accession>
<evidence type="ECO:0000313" key="2">
    <source>
        <dbReference type="EMBL" id="KAK6311596.1"/>
    </source>
</evidence>
<evidence type="ECO:0000313" key="3">
    <source>
        <dbReference type="Proteomes" id="UP001356427"/>
    </source>
</evidence>
<proteinExistence type="predicted"/>
<keyword evidence="3" id="KW-1185">Reference proteome</keyword>
<protein>
    <submittedName>
        <fullName evidence="2">Uncharacterized protein</fullName>
    </submittedName>
</protein>